<dbReference type="Proteomes" id="UP000007962">
    <property type="component" value="Chromosome"/>
</dbReference>
<dbReference type="PANTHER" id="PTHR42957">
    <property type="entry name" value="HELICASE MJ1565-RELATED"/>
    <property type="match status" value="1"/>
</dbReference>
<dbReference type="InterPro" id="IPR008571">
    <property type="entry name" value="HerA-like"/>
</dbReference>
<reference evidence="2 3" key="1">
    <citation type="journal article" date="2009" name="Stand. Genomic Sci.">
        <title>Complete genome sequence of Beutenbergia cavernae type strain (HKI 0122).</title>
        <authorList>
            <person name="Land M."/>
            <person name="Pukall R."/>
            <person name="Abt B."/>
            <person name="Goker M."/>
            <person name="Rohde M."/>
            <person name="Glavina Del Rio T."/>
            <person name="Tice H."/>
            <person name="Copeland A."/>
            <person name="Cheng J.F."/>
            <person name="Lucas S."/>
            <person name="Chen F."/>
            <person name="Nolan M."/>
            <person name="Bruce D."/>
            <person name="Goodwin L."/>
            <person name="Pitluck S."/>
            <person name="Ivanova N."/>
            <person name="Mavromatis K."/>
            <person name="Ovchinnikova G."/>
            <person name="Pati A."/>
            <person name="Chen A."/>
            <person name="Palaniappan K."/>
            <person name="Hauser L."/>
            <person name="Chang Y.J."/>
            <person name="Jefferies C.C."/>
            <person name="Saunders E."/>
            <person name="Brettin T."/>
            <person name="Detter J.C."/>
            <person name="Han C."/>
            <person name="Chain P."/>
            <person name="Bristow J."/>
            <person name="Eisen J.A."/>
            <person name="Markowitz V."/>
            <person name="Hugenholtz P."/>
            <person name="Kyrpides N.C."/>
            <person name="Klenk H.P."/>
            <person name="Lapidus A."/>
        </authorList>
    </citation>
    <scope>NUCLEOTIDE SEQUENCE [LARGE SCALE GENOMIC DNA]</scope>
    <source>
        <strain evidence="3">ATCC BAA-8 / DSM 12333 / NBRC 16432</strain>
    </source>
</reference>
<dbReference type="InterPro" id="IPR027417">
    <property type="entry name" value="P-loop_NTPase"/>
</dbReference>
<feature type="domain" description="Helicase HerA central" evidence="1">
    <location>
        <begin position="364"/>
        <end position="447"/>
    </location>
</feature>
<dbReference type="Gene3D" id="3.40.50.300">
    <property type="entry name" value="P-loop containing nucleotide triphosphate hydrolases"/>
    <property type="match status" value="2"/>
</dbReference>
<dbReference type="OrthoDB" id="9758751at2"/>
<dbReference type="PANTHER" id="PTHR42957:SF1">
    <property type="entry name" value="HELICASE MJ1565-RELATED"/>
    <property type="match status" value="1"/>
</dbReference>
<proteinExistence type="predicted"/>
<evidence type="ECO:0000259" key="1">
    <source>
        <dbReference type="Pfam" id="PF01935"/>
    </source>
</evidence>
<sequence length="1040" mass="110938">MSATVSIVRPDALDYLSGLTLDPTMLPPDSAWPLVPLTSRRLIRIRGVGVTPLPTGSPPSTALGSEALLAGLAAEGVPVAFQVRGLPDGVSIDIGTWDGPRLHPDRAEGLLVSLLESTYAAVTSEPGPLDPLGVSDGTTGAIVVGVPHGAVEREEAPWDRLARALRGLRYVALVLAEPVPRETVTRYRDSAYEDLRLALAAQHQRSDQPLTQAYVDRLTALVQMLDRAVATGAWRTGTYLLAPWLTLPRVTAAWQGVLAGVDKQIAPLRSFATEKAGDLAAGWSLPNTPGPPGPRAWSQPYLHQTLLDSRALASVVHLPRRETSGFTVRPAPSFGAMRATPAQDRLVPVGAILADGRPTGDQYVIGVDDLSRHVFVAGLTGSGKTHTVKHVLAELAALDVPFLVIEPAKTEYRDLLGRGQLAERLRVYTPGRENVAPLRLNPFEVPPGTDVSTHLDLLKAVFQASMAMWVPLPHVLEQCLVELYTEHGWDFTTGRRDGGAPATGSDVPTLGELVAAVQRTVPQLGYKGETAQDITGSLVTRLSALRRGTRGLMFDVERSVPTSDLLAHPTIVELEGLGDDGDKAFAMGLLLIRLYEHRRAEAAATLAQAARQGDPPPARRGLEHLVVVEEAHRLLAKSEGGSEYRADPQGAFADTFSQMLSEIRAYGQGIVIADQVPVRLAPDVVKNTNLKVVHRLVAGDDRDVMAAAMAMSPAQSEHLAVLGMGRAAVFSEGDHTPVIVAVAPPSTIGPPGRSIDDNAVASVMSERAPDLRRASVCDGVCSGAAECLEVRRLGERPDARLLAGRVLATATVHPSGLDVVWPDVVAYVGAGAPSDVNLAHRVHAFAWHALRTAVSRRALQGRWPADDVDVLWSHLRQALAERATARGQWQEATTAREQVVAVGTRLQSRTSDPLPLCREVCKDSTCRFRDPLLDVLTHPSFQDHAARAAAVTGSDLIEVASAVSHQVLDLEGGDLPQDTPALVSAGWSALACAGQIMRCRGPRAKQGARAVAEGLLERNWELSIDALDGQQVPTSTGGTT</sequence>
<dbReference type="eggNOG" id="COG0433">
    <property type="taxonomic scope" value="Bacteria"/>
</dbReference>
<dbReference type="EMBL" id="CP001618">
    <property type="protein sequence ID" value="ACQ79510.1"/>
    <property type="molecule type" value="Genomic_DNA"/>
</dbReference>
<dbReference type="HOGENOM" id="CLU_010928_0_0_11"/>
<evidence type="ECO:0000313" key="2">
    <source>
        <dbReference type="EMBL" id="ACQ79510.1"/>
    </source>
</evidence>
<dbReference type="KEGG" id="bcv:Bcav_1250"/>
<gene>
    <name evidence="2" type="ordered locus">Bcav_1250</name>
</gene>
<dbReference type="Pfam" id="PF01935">
    <property type="entry name" value="DUF87"/>
    <property type="match status" value="1"/>
</dbReference>
<keyword evidence="3" id="KW-1185">Reference proteome</keyword>
<dbReference type="InterPro" id="IPR002789">
    <property type="entry name" value="HerA_central"/>
</dbReference>
<accession>C5C1P2</accession>
<evidence type="ECO:0000313" key="3">
    <source>
        <dbReference type="Proteomes" id="UP000007962"/>
    </source>
</evidence>
<protein>
    <submittedName>
        <fullName evidence="2">ATPase</fullName>
    </submittedName>
</protein>
<dbReference type="SUPFAM" id="SSF52540">
    <property type="entry name" value="P-loop containing nucleoside triphosphate hydrolases"/>
    <property type="match status" value="1"/>
</dbReference>
<dbReference type="AlphaFoldDB" id="C5C1P2"/>
<organism evidence="2 3">
    <name type="scientific">Beutenbergia cavernae (strain ATCC BAA-8 / DSM 12333 / CCUG 43141 / JCM 11478 / NBRC 16432 / NCIMB 13614 / HKI 0122)</name>
    <dbReference type="NCBI Taxonomy" id="471853"/>
    <lineage>
        <taxon>Bacteria</taxon>
        <taxon>Bacillati</taxon>
        <taxon>Actinomycetota</taxon>
        <taxon>Actinomycetes</taxon>
        <taxon>Micrococcales</taxon>
        <taxon>Beutenbergiaceae</taxon>
        <taxon>Beutenbergia</taxon>
    </lineage>
</organism>
<name>C5C1P2_BEUC1</name>
<dbReference type="STRING" id="471853.Bcav_1250"/>